<dbReference type="EMBL" id="MU404358">
    <property type="protein sequence ID" value="KAI1610348.1"/>
    <property type="molecule type" value="Genomic_DNA"/>
</dbReference>
<accession>A0AAN6DQS4</accession>
<keyword evidence="1" id="KW-0472">Membrane</keyword>
<gene>
    <name evidence="2" type="ORF">EDD36DRAFT_323018</name>
</gene>
<keyword evidence="1" id="KW-1133">Transmembrane helix</keyword>
<reference evidence="2" key="1">
    <citation type="journal article" date="2022" name="bioRxiv">
        <title>Deciphering the potential niche of two novel black yeast fungi from a biological soil crust based on their genomes, phenotypes, and melanin regulation.</title>
        <authorList>
            <consortium name="DOE Joint Genome Institute"/>
            <person name="Carr E.C."/>
            <person name="Barton Q."/>
            <person name="Grambo S."/>
            <person name="Sullivan M."/>
            <person name="Renfro C.M."/>
            <person name="Kuo A."/>
            <person name="Pangilinan J."/>
            <person name="Lipzen A."/>
            <person name="Keymanesh K."/>
            <person name="Savage E."/>
            <person name="Barry K."/>
            <person name="Grigoriev I.V."/>
            <person name="Riekhof W.R."/>
            <person name="Harris S.S."/>
        </authorList>
    </citation>
    <scope>NUCLEOTIDE SEQUENCE</scope>
    <source>
        <strain evidence="2">JF 03-4F</strain>
    </source>
</reference>
<protein>
    <submittedName>
        <fullName evidence="2">Uncharacterized protein</fullName>
    </submittedName>
</protein>
<evidence type="ECO:0000313" key="3">
    <source>
        <dbReference type="Proteomes" id="UP001203852"/>
    </source>
</evidence>
<keyword evidence="1" id="KW-0812">Transmembrane</keyword>
<sequence length="169" mass="18914">MSARSQENVVGAIIFFSYIVAALLLTGILCNDVQKAFSNRQRKNQQSLQDQKARISLSAALATLSFAVLSYHMLSFLIQSYQAWSTGSVSSSTSPVTFHAFRYAVKNLVPSEIWAWAVNSTLFRDFADVICNDPDHFWWTQAALLYSYAWNVYMSVEGTFSGSARQAEV</sequence>
<name>A0AAN6DQS4_9EURO</name>
<organism evidence="2 3">
    <name type="scientific">Exophiala viscosa</name>
    <dbReference type="NCBI Taxonomy" id="2486360"/>
    <lineage>
        <taxon>Eukaryota</taxon>
        <taxon>Fungi</taxon>
        <taxon>Dikarya</taxon>
        <taxon>Ascomycota</taxon>
        <taxon>Pezizomycotina</taxon>
        <taxon>Eurotiomycetes</taxon>
        <taxon>Chaetothyriomycetidae</taxon>
        <taxon>Chaetothyriales</taxon>
        <taxon>Herpotrichiellaceae</taxon>
        <taxon>Exophiala</taxon>
    </lineage>
</organism>
<dbReference type="Proteomes" id="UP001203852">
    <property type="component" value="Unassembled WGS sequence"/>
</dbReference>
<evidence type="ECO:0000313" key="2">
    <source>
        <dbReference type="EMBL" id="KAI1610348.1"/>
    </source>
</evidence>
<keyword evidence="3" id="KW-1185">Reference proteome</keyword>
<feature type="transmembrane region" description="Helical" evidence="1">
    <location>
        <begin position="55"/>
        <end position="78"/>
    </location>
</feature>
<evidence type="ECO:0000256" key="1">
    <source>
        <dbReference type="SAM" id="Phobius"/>
    </source>
</evidence>
<comment type="caution">
    <text evidence="2">The sequence shown here is derived from an EMBL/GenBank/DDBJ whole genome shotgun (WGS) entry which is preliminary data.</text>
</comment>
<proteinExistence type="predicted"/>
<feature type="transmembrane region" description="Helical" evidence="1">
    <location>
        <begin position="12"/>
        <end position="34"/>
    </location>
</feature>
<dbReference type="AlphaFoldDB" id="A0AAN6DQS4"/>